<reference evidence="5" key="1">
    <citation type="submission" date="2016-10" db="EMBL/GenBank/DDBJ databases">
        <authorList>
            <person name="Varghese N."/>
            <person name="Submissions S."/>
        </authorList>
    </citation>
    <scope>NUCLEOTIDE SEQUENCE [LARGE SCALE GENOMIC DNA]</scope>
    <source>
        <strain evidence="5">NRRL B-59562</strain>
    </source>
</reference>
<feature type="domain" description="Photosynthesis system II assembly factor Ycf48/Hcf136-like" evidence="3">
    <location>
        <begin position="147"/>
        <end position="272"/>
    </location>
</feature>
<dbReference type="GO" id="GO:0009523">
    <property type="term" value="C:photosystem II"/>
    <property type="evidence" value="ECO:0007669"/>
    <property type="project" value="UniProtKB-KW"/>
</dbReference>
<evidence type="ECO:0000256" key="1">
    <source>
        <dbReference type="ARBA" id="ARBA00022531"/>
    </source>
</evidence>
<dbReference type="InterPro" id="IPR015943">
    <property type="entry name" value="WD40/YVTN_repeat-like_dom_sf"/>
</dbReference>
<evidence type="ECO:0000256" key="2">
    <source>
        <dbReference type="ARBA" id="ARBA00023276"/>
    </source>
</evidence>
<keyword evidence="1" id="KW-0602">Photosynthesis</keyword>
<proteinExistence type="predicted"/>
<organism evidence="4 5">
    <name type="scientific">Pseudomonas kuykendallii</name>
    <dbReference type="NCBI Taxonomy" id="1007099"/>
    <lineage>
        <taxon>Bacteria</taxon>
        <taxon>Pseudomonadati</taxon>
        <taxon>Pseudomonadota</taxon>
        <taxon>Gammaproteobacteria</taxon>
        <taxon>Pseudomonadales</taxon>
        <taxon>Pseudomonadaceae</taxon>
        <taxon>Pseudomonas</taxon>
    </lineage>
</organism>
<evidence type="ECO:0000313" key="4">
    <source>
        <dbReference type="EMBL" id="SDX96463.1"/>
    </source>
</evidence>
<accession>A0A1H3FZD9</accession>
<dbReference type="Proteomes" id="UP000243778">
    <property type="component" value="Unassembled WGS sequence"/>
</dbReference>
<gene>
    <name evidence="4" type="ORF">SAMN05216287_4233</name>
</gene>
<keyword evidence="5" id="KW-1185">Reference proteome</keyword>
<dbReference type="STRING" id="1007099.SAMN05216287_4233"/>
<dbReference type="PANTHER" id="PTHR47199">
    <property type="entry name" value="PHOTOSYSTEM II STABILITY/ASSEMBLY FACTOR HCF136, CHLOROPLASTIC"/>
    <property type="match status" value="1"/>
</dbReference>
<evidence type="ECO:0000313" key="5">
    <source>
        <dbReference type="Proteomes" id="UP000243778"/>
    </source>
</evidence>
<protein>
    <recommendedName>
        <fullName evidence="3">Photosynthesis system II assembly factor Ycf48/Hcf136-like domain-containing protein</fullName>
    </recommendedName>
</protein>
<dbReference type="EMBL" id="FNNU01000008">
    <property type="protein sequence ID" value="SDX96463.1"/>
    <property type="molecule type" value="Genomic_DNA"/>
</dbReference>
<dbReference type="RefSeq" id="WP_090231633.1">
    <property type="nucleotide sequence ID" value="NZ_FNNU01000008.1"/>
</dbReference>
<dbReference type="CDD" id="cd15482">
    <property type="entry name" value="Sialidase_non-viral"/>
    <property type="match status" value="1"/>
</dbReference>
<name>A0A1H3FZD9_9PSED</name>
<dbReference type="PANTHER" id="PTHR47199:SF2">
    <property type="entry name" value="PHOTOSYSTEM II STABILITY_ASSEMBLY FACTOR HCF136, CHLOROPLASTIC"/>
    <property type="match status" value="1"/>
</dbReference>
<dbReference type="Gene3D" id="2.130.10.10">
    <property type="entry name" value="YVTN repeat-like/Quinoprotein amine dehydrogenase"/>
    <property type="match status" value="1"/>
</dbReference>
<feature type="domain" description="Photosynthesis system II assembly factor Ycf48/Hcf136-like" evidence="3">
    <location>
        <begin position="98"/>
        <end position="144"/>
    </location>
</feature>
<dbReference type="InterPro" id="IPR036278">
    <property type="entry name" value="Sialidase_sf"/>
</dbReference>
<evidence type="ECO:0000259" key="3">
    <source>
        <dbReference type="Pfam" id="PF14870"/>
    </source>
</evidence>
<keyword evidence="2" id="KW-0604">Photosystem II</keyword>
<sequence length="362" mass="38656">MSEPTWRTRSGLSAVFRRRILRLHSPLTNALSLCAAFSMLGLGAMPLQAEESATREPLYAIESPKAVQSLLLDIAHAGARLVAVGDRGHILYSDDDGKSWQQAKVPTRQMLTAVFFLDDTLGWAVGHDAQILATTDGGKSWTLQFEDLHREAPLLDVWFQNADHGIAVGAYGALLETEDGGKTWNDVSDRIDNEDGFHLNAITAVKDAGLFVVGESGSMFRSPDWGQTWEKLEGPYEGSLFGALGTAEPNSLVVYGLRGHLFRSADFGDTWERIELKTASGGKLEFGLSSGSLLADGSLVVVGHGGSVLKSSDDGRSFSVFNRPDRISLAAATAGANGELILAGQGGVRVSSPTGAVLVEKQ</sequence>
<dbReference type="GO" id="GO:0015979">
    <property type="term" value="P:photosynthesis"/>
    <property type="evidence" value="ECO:0007669"/>
    <property type="project" value="UniProtKB-KW"/>
</dbReference>
<dbReference type="SUPFAM" id="SSF50939">
    <property type="entry name" value="Sialidases"/>
    <property type="match status" value="1"/>
</dbReference>
<dbReference type="Pfam" id="PF14870">
    <property type="entry name" value="PSII_BNR"/>
    <property type="match status" value="2"/>
</dbReference>
<dbReference type="AlphaFoldDB" id="A0A1H3FZD9"/>
<dbReference type="OrthoDB" id="9813892at2"/>
<dbReference type="InterPro" id="IPR028203">
    <property type="entry name" value="PSII_CF48-like_dom"/>
</dbReference>